<dbReference type="EMBL" id="JBHSJH010000001">
    <property type="protein sequence ID" value="MFC4891907.1"/>
    <property type="molecule type" value="Genomic_DNA"/>
</dbReference>
<proteinExistence type="inferred from homology"/>
<dbReference type="PANTHER" id="PTHR37528:SF1">
    <property type="entry name" value="UPF0149 PROTEIN YGFB"/>
    <property type="match status" value="1"/>
</dbReference>
<keyword evidence="3" id="KW-1185">Reference proteome</keyword>
<dbReference type="PANTHER" id="PTHR37528">
    <property type="entry name" value="UPF0149 PROTEIN YGFB"/>
    <property type="match status" value="1"/>
</dbReference>
<dbReference type="NCBIfam" id="TIGR02292">
    <property type="entry name" value="ygfB_yecA"/>
    <property type="match status" value="1"/>
</dbReference>
<dbReference type="InterPro" id="IPR036255">
    <property type="entry name" value="YgfB-like_sf"/>
</dbReference>
<gene>
    <name evidence="2" type="ORF">ACFPDQ_02455</name>
</gene>
<comment type="similarity">
    <text evidence="1">Belongs to the UPF0149 family.</text>
</comment>
<dbReference type="RefSeq" id="WP_119330370.1">
    <property type="nucleotide sequence ID" value="NZ_JBHSJH010000001.1"/>
</dbReference>
<dbReference type="InterPro" id="IPR011978">
    <property type="entry name" value="YgfB-like"/>
</dbReference>
<name>A0ABV9TAW6_9GAMM</name>
<comment type="caution">
    <text evidence="2">The sequence shown here is derived from an EMBL/GenBank/DDBJ whole genome shotgun (WGS) entry which is preliminary data.</text>
</comment>
<evidence type="ECO:0000313" key="2">
    <source>
        <dbReference type="EMBL" id="MFC4891907.1"/>
    </source>
</evidence>
<evidence type="ECO:0000256" key="1">
    <source>
        <dbReference type="ARBA" id="ARBA00038308"/>
    </source>
</evidence>
<accession>A0ABV9TAW6</accession>
<sequence>MENKKPSYSDVTEALRVMQALTNSSEAHGLLCALFSFGADVKFTAWADSLMTKSIENGDVVATSAISVMKKLYDYTKEQFDEKGLSFDLFIPEDTEILSYRAEALTYWIKGFLSGVGLFGLDYENSNSKEVKEAIRDLMQISYMDYEALDEGDASEEDFMELVEYTKVAVLLIDSESV</sequence>
<protein>
    <submittedName>
        <fullName evidence="2">UPF0149 family protein</fullName>
    </submittedName>
</protein>
<evidence type="ECO:0000313" key="3">
    <source>
        <dbReference type="Proteomes" id="UP001595926"/>
    </source>
</evidence>
<organism evidence="2 3">
    <name type="scientific">Pseudofrancisella aestuarii</name>
    <dbReference type="NCBI Taxonomy" id="2670347"/>
    <lineage>
        <taxon>Bacteria</taxon>
        <taxon>Pseudomonadati</taxon>
        <taxon>Pseudomonadota</taxon>
        <taxon>Gammaproteobacteria</taxon>
        <taxon>Thiotrichales</taxon>
        <taxon>Francisellaceae</taxon>
        <taxon>Pseudofrancisella</taxon>
    </lineage>
</organism>
<dbReference type="SUPFAM" id="SSF101327">
    <property type="entry name" value="YgfB-like"/>
    <property type="match status" value="1"/>
</dbReference>
<dbReference type="Pfam" id="PF03695">
    <property type="entry name" value="UPF0149"/>
    <property type="match status" value="1"/>
</dbReference>
<dbReference type="Gene3D" id="1.20.120.740">
    <property type="entry name" value="YgfB uncharacterised protein family UPF0149, PF03695"/>
    <property type="match status" value="1"/>
</dbReference>
<dbReference type="Proteomes" id="UP001595926">
    <property type="component" value="Unassembled WGS sequence"/>
</dbReference>
<reference evidence="3" key="1">
    <citation type="journal article" date="2019" name="Int. J. Syst. Evol. Microbiol.">
        <title>The Global Catalogue of Microorganisms (GCM) 10K type strain sequencing project: providing services to taxonomists for standard genome sequencing and annotation.</title>
        <authorList>
            <consortium name="The Broad Institute Genomics Platform"/>
            <consortium name="The Broad Institute Genome Sequencing Center for Infectious Disease"/>
            <person name="Wu L."/>
            <person name="Ma J."/>
        </authorList>
    </citation>
    <scope>NUCLEOTIDE SEQUENCE [LARGE SCALE GENOMIC DNA]</scope>
    <source>
        <strain evidence="3">CGMCC 1.13718</strain>
    </source>
</reference>